<evidence type="ECO:0000256" key="2">
    <source>
        <dbReference type="ARBA" id="ARBA00022598"/>
    </source>
</evidence>
<dbReference type="Gene3D" id="3.40.50.12780">
    <property type="entry name" value="N-terminal domain of ligase-like"/>
    <property type="match status" value="1"/>
</dbReference>
<evidence type="ECO:0000256" key="1">
    <source>
        <dbReference type="ARBA" id="ARBA00006432"/>
    </source>
</evidence>
<organism evidence="5 6">
    <name type="scientific">Pararhodobacter zhoushanensis</name>
    <dbReference type="NCBI Taxonomy" id="2479545"/>
    <lineage>
        <taxon>Bacteria</taxon>
        <taxon>Pseudomonadati</taxon>
        <taxon>Pseudomonadota</taxon>
        <taxon>Alphaproteobacteria</taxon>
        <taxon>Rhodobacterales</taxon>
        <taxon>Paracoccaceae</taxon>
        <taxon>Pararhodobacter</taxon>
    </lineage>
</organism>
<protein>
    <submittedName>
        <fullName evidence="5">Acyl--CoA ligase</fullName>
    </submittedName>
</protein>
<dbReference type="InterPro" id="IPR045851">
    <property type="entry name" value="AMP-bd_C_sf"/>
</dbReference>
<dbReference type="SUPFAM" id="SSF56801">
    <property type="entry name" value="Acetyl-CoA synthetase-like"/>
    <property type="match status" value="1"/>
</dbReference>
<dbReference type="PANTHER" id="PTHR43201:SF5">
    <property type="entry name" value="MEDIUM-CHAIN ACYL-COA LIGASE ACSF2, MITOCHONDRIAL"/>
    <property type="match status" value="1"/>
</dbReference>
<evidence type="ECO:0000259" key="3">
    <source>
        <dbReference type="Pfam" id="PF00501"/>
    </source>
</evidence>
<dbReference type="InterPro" id="IPR000873">
    <property type="entry name" value="AMP-dep_synth/lig_dom"/>
</dbReference>
<dbReference type="RefSeq" id="WP_264507918.1">
    <property type="nucleotide sequence ID" value="NZ_JAPDFL010000002.1"/>
</dbReference>
<dbReference type="Pfam" id="PF00501">
    <property type="entry name" value="AMP-binding"/>
    <property type="match status" value="1"/>
</dbReference>
<sequence length="486" mass="51422">MRWLDELIDDTPGSDTAIIDHDGTTLSYEALRAEITQAAQRLTVQGVSPGDRVLIVAENCAQLAIAFLAAVRLRAWCIPVNARVTANELDAIRSHATPRVTLFTTDVSPDAQTHADRLGATPLAPGWTALTDSTVVPEPVFDTPARQVAAMVYTSGTTGAPKGVMLSHQSLVFNATVSARTRHFAPGDTLILTLPCTHIMALSTSLLAGLSGGATIRFLARFTVDAQLRALAEGGTVMSVVPQIFDQLLRKLDADNATLTAPGLRMIGCGGAPLDPALKARVESRFGLTLQNGYGLTEAGPGVTSTIYGPPRRDGSIGYVYPECAVQIDAPDGDGAGELLFRGPGVMLGYYRNPQATAEVMTETGYLRTGDLARIDPDGAVHLVGRKKELIVRSGFNIYPPEVEAALMSCPGVLQAAVAGRTHAGNEEVLAFVTTNGSTDTVTIAAHLRQHLAPYKQPQHITIVAAMPMTSAGKIRKPTLVEGFTP</sequence>
<dbReference type="GO" id="GO:0016874">
    <property type="term" value="F:ligase activity"/>
    <property type="evidence" value="ECO:0007669"/>
    <property type="project" value="UniProtKB-KW"/>
</dbReference>
<feature type="domain" description="AMP-dependent synthetase/ligase" evidence="3">
    <location>
        <begin position="11"/>
        <end position="351"/>
    </location>
</feature>
<dbReference type="Pfam" id="PF13193">
    <property type="entry name" value="AMP-binding_C"/>
    <property type="match status" value="1"/>
</dbReference>
<dbReference type="Gene3D" id="3.30.300.30">
    <property type="match status" value="1"/>
</dbReference>
<dbReference type="PANTHER" id="PTHR43201">
    <property type="entry name" value="ACYL-COA SYNTHETASE"/>
    <property type="match status" value="1"/>
</dbReference>
<name>A0ABT3H5E3_9RHOB</name>
<comment type="similarity">
    <text evidence="1">Belongs to the ATP-dependent AMP-binding enzyme family.</text>
</comment>
<dbReference type="InterPro" id="IPR042099">
    <property type="entry name" value="ANL_N_sf"/>
</dbReference>
<gene>
    <name evidence="5" type="ORF">OKW52_22940</name>
</gene>
<evidence type="ECO:0000259" key="4">
    <source>
        <dbReference type="Pfam" id="PF13193"/>
    </source>
</evidence>
<proteinExistence type="inferred from homology"/>
<dbReference type="InterPro" id="IPR025110">
    <property type="entry name" value="AMP-bd_C"/>
</dbReference>
<dbReference type="InterPro" id="IPR020845">
    <property type="entry name" value="AMP-binding_CS"/>
</dbReference>
<comment type="caution">
    <text evidence="5">The sequence shown here is derived from an EMBL/GenBank/DDBJ whole genome shotgun (WGS) entry which is preliminary data.</text>
</comment>
<reference evidence="5 6" key="1">
    <citation type="submission" date="2022-10" db="EMBL/GenBank/DDBJ databases">
        <title>Pararhodobacter sp. nov., isolated from marine algae.</title>
        <authorList>
            <person name="Choi B.J."/>
            <person name="Kim J.M."/>
            <person name="Lee J.K."/>
            <person name="Choi D.G."/>
            <person name="Jeon C.O."/>
        </authorList>
    </citation>
    <scope>NUCLEOTIDE SEQUENCE [LARGE SCALE GENOMIC DNA]</scope>
    <source>
        <strain evidence="5 6">ZQ420</strain>
    </source>
</reference>
<dbReference type="EMBL" id="JAPDFL010000002">
    <property type="protein sequence ID" value="MCW1935033.1"/>
    <property type="molecule type" value="Genomic_DNA"/>
</dbReference>
<keyword evidence="2 5" id="KW-0436">Ligase</keyword>
<accession>A0ABT3H5E3</accession>
<keyword evidence="6" id="KW-1185">Reference proteome</keyword>
<feature type="domain" description="AMP-binding enzyme C-terminal" evidence="4">
    <location>
        <begin position="402"/>
        <end position="474"/>
    </location>
</feature>
<evidence type="ECO:0000313" key="5">
    <source>
        <dbReference type="EMBL" id="MCW1935033.1"/>
    </source>
</evidence>
<evidence type="ECO:0000313" key="6">
    <source>
        <dbReference type="Proteomes" id="UP001208938"/>
    </source>
</evidence>
<dbReference type="Proteomes" id="UP001208938">
    <property type="component" value="Unassembled WGS sequence"/>
</dbReference>
<dbReference type="PROSITE" id="PS00455">
    <property type="entry name" value="AMP_BINDING"/>
    <property type="match status" value="1"/>
</dbReference>